<dbReference type="AlphaFoldDB" id="A0ABD1I3Q6"/>
<evidence type="ECO:0000256" key="17">
    <source>
        <dbReference type="ARBA" id="ARBA00023170"/>
    </source>
</evidence>
<comment type="subcellular location">
    <subcellularLocation>
        <location evidence="1">Cell membrane</location>
        <topology evidence="1">Single-pass membrane protein</topology>
    </subcellularLocation>
    <subcellularLocation>
        <location evidence="2">Membrane</location>
        <topology evidence="2">Single-pass type I membrane protein</topology>
    </subcellularLocation>
</comment>
<evidence type="ECO:0000256" key="7">
    <source>
        <dbReference type="ARBA" id="ARBA00022614"/>
    </source>
</evidence>
<keyword evidence="4" id="KW-1003">Cell membrane</keyword>
<evidence type="ECO:0000256" key="6">
    <source>
        <dbReference type="ARBA" id="ARBA00022553"/>
    </source>
</evidence>
<protein>
    <recommendedName>
        <fullName evidence="3">non-specific serine/threonine protein kinase</fullName>
        <ecNumber evidence="3">2.7.11.1</ecNumber>
    </recommendedName>
</protein>
<evidence type="ECO:0000256" key="18">
    <source>
        <dbReference type="ARBA" id="ARBA00023180"/>
    </source>
</evidence>
<comment type="catalytic activity">
    <reaction evidence="19">
        <text>L-threonyl-[protein] + ATP = O-phospho-L-threonyl-[protein] + ADP + H(+)</text>
        <dbReference type="Rhea" id="RHEA:46608"/>
        <dbReference type="Rhea" id="RHEA-COMP:11060"/>
        <dbReference type="Rhea" id="RHEA-COMP:11605"/>
        <dbReference type="ChEBI" id="CHEBI:15378"/>
        <dbReference type="ChEBI" id="CHEBI:30013"/>
        <dbReference type="ChEBI" id="CHEBI:30616"/>
        <dbReference type="ChEBI" id="CHEBI:61977"/>
        <dbReference type="ChEBI" id="CHEBI:456216"/>
        <dbReference type="EC" id="2.7.11.1"/>
    </reaction>
</comment>
<proteinExistence type="predicted"/>
<dbReference type="Pfam" id="PF13855">
    <property type="entry name" value="LRR_8"/>
    <property type="match status" value="1"/>
</dbReference>
<evidence type="ECO:0000256" key="5">
    <source>
        <dbReference type="ARBA" id="ARBA00022527"/>
    </source>
</evidence>
<dbReference type="SUPFAM" id="SSF52047">
    <property type="entry name" value="RNI-like"/>
    <property type="match status" value="2"/>
</dbReference>
<dbReference type="GO" id="GO:0005524">
    <property type="term" value="F:ATP binding"/>
    <property type="evidence" value="ECO:0007669"/>
    <property type="project" value="UniProtKB-KW"/>
</dbReference>
<dbReference type="FunFam" id="3.80.10.10:FF:000095">
    <property type="entry name" value="LRR receptor-like serine/threonine-protein kinase GSO1"/>
    <property type="match status" value="1"/>
</dbReference>
<dbReference type="FunFam" id="1.10.510.10:FF:000358">
    <property type="entry name" value="Putative leucine-rich repeat receptor-like serine/threonine-protein kinase"/>
    <property type="match status" value="1"/>
</dbReference>
<keyword evidence="5 24" id="KW-0723">Serine/threonine-protein kinase</keyword>
<dbReference type="Gene3D" id="1.10.510.10">
    <property type="entry name" value="Transferase(Phosphotransferase) domain 1"/>
    <property type="match status" value="1"/>
</dbReference>
<dbReference type="GO" id="GO:0005886">
    <property type="term" value="C:plasma membrane"/>
    <property type="evidence" value="ECO:0007669"/>
    <property type="project" value="UniProtKB-SubCell"/>
</dbReference>
<evidence type="ECO:0000256" key="15">
    <source>
        <dbReference type="ARBA" id="ARBA00022989"/>
    </source>
</evidence>
<dbReference type="GO" id="GO:0004674">
    <property type="term" value="F:protein serine/threonine kinase activity"/>
    <property type="evidence" value="ECO:0007669"/>
    <property type="project" value="UniProtKB-KW"/>
</dbReference>
<comment type="catalytic activity">
    <reaction evidence="20">
        <text>L-seryl-[protein] + ATP = O-phospho-L-seryl-[protein] + ADP + H(+)</text>
        <dbReference type="Rhea" id="RHEA:17989"/>
        <dbReference type="Rhea" id="RHEA-COMP:9863"/>
        <dbReference type="Rhea" id="RHEA-COMP:11604"/>
        <dbReference type="ChEBI" id="CHEBI:15378"/>
        <dbReference type="ChEBI" id="CHEBI:29999"/>
        <dbReference type="ChEBI" id="CHEBI:30616"/>
        <dbReference type="ChEBI" id="CHEBI:83421"/>
        <dbReference type="ChEBI" id="CHEBI:456216"/>
        <dbReference type="EC" id="2.7.11.1"/>
    </reaction>
</comment>
<evidence type="ECO:0000256" key="3">
    <source>
        <dbReference type="ARBA" id="ARBA00012513"/>
    </source>
</evidence>
<evidence type="ECO:0000256" key="16">
    <source>
        <dbReference type="ARBA" id="ARBA00023136"/>
    </source>
</evidence>
<comment type="caution">
    <text evidence="24">The sequence shown here is derived from an EMBL/GenBank/DDBJ whole genome shotgun (WGS) entry which is preliminary data.</text>
</comment>
<evidence type="ECO:0000256" key="2">
    <source>
        <dbReference type="ARBA" id="ARBA00004479"/>
    </source>
</evidence>
<dbReference type="PROSITE" id="PS51450">
    <property type="entry name" value="LRR"/>
    <property type="match status" value="2"/>
</dbReference>
<feature type="signal peptide" evidence="22">
    <location>
        <begin position="1"/>
        <end position="24"/>
    </location>
</feature>
<evidence type="ECO:0000256" key="14">
    <source>
        <dbReference type="ARBA" id="ARBA00022840"/>
    </source>
</evidence>
<dbReference type="Proteomes" id="UP001567538">
    <property type="component" value="Unassembled WGS sequence"/>
</dbReference>
<evidence type="ECO:0000259" key="23">
    <source>
        <dbReference type="PROSITE" id="PS50011"/>
    </source>
</evidence>
<dbReference type="Gene3D" id="3.80.10.10">
    <property type="entry name" value="Ribonuclease Inhibitor"/>
    <property type="match status" value="5"/>
</dbReference>
<dbReference type="EMBL" id="JBEAFC010000003">
    <property type="protein sequence ID" value="KAL1562634.1"/>
    <property type="molecule type" value="Genomic_DNA"/>
</dbReference>
<evidence type="ECO:0000256" key="22">
    <source>
        <dbReference type="SAM" id="SignalP"/>
    </source>
</evidence>
<feature type="transmembrane region" description="Helical" evidence="21">
    <location>
        <begin position="823"/>
        <end position="842"/>
    </location>
</feature>
<evidence type="ECO:0000313" key="25">
    <source>
        <dbReference type="Proteomes" id="UP001567538"/>
    </source>
</evidence>
<keyword evidence="9 21" id="KW-0812">Transmembrane</keyword>
<keyword evidence="8 24" id="KW-0808">Transferase</keyword>
<feature type="domain" description="Protein kinase" evidence="23">
    <location>
        <begin position="877"/>
        <end position="1154"/>
    </location>
</feature>
<gene>
    <name evidence="24" type="ORF">AAHA92_05197</name>
</gene>
<organism evidence="24 25">
    <name type="scientific">Salvia divinorum</name>
    <name type="common">Maria pastora</name>
    <name type="synonym">Diviner's sage</name>
    <dbReference type="NCBI Taxonomy" id="28513"/>
    <lineage>
        <taxon>Eukaryota</taxon>
        <taxon>Viridiplantae</taxon>
        <taxon>Streptophyta</taxon>
        <taxon>Embryophyta</taxon>
        <taxon>Tracheophyta</taxon>
        <taxon>Spermatophyta</taxon>
        <taxon>Magnoliopsida</taxon>
        <taxon>eudicotyledons</taxon>
        <taxon>Gunneridae</taxon>
        <taxon>Pentapetalae</taxon>
        <taxon>asterids</taxon>
        <taxon>lamiids</taxon>
        <taxon>Lamiales</taxon>
        <taxon>Lamiaceae</taxon>
        <taxon>Nepetoideae</taxon>
        <taxon>Mentheae</taxon>
        <taxon>Salviinae</taxon>
        <taxon>Salvia</taxon>
        <taxon>Salvia subgen. Calosphace</taxon>
    </lineage>
</organism>
<dbReference type="Pfam" id="PF00560">
    <property type="entry name" value="LRR_1"/>
    <property type="match status" value="6"/>
</dbReference>
<evidence type="ECO:0000256" key="10">
    <source>
        <dbReference type="ARBA" id="ARBA00022729"/>
    </source>
</evidence>
<dbReference type="SMART" id="SM00365">
    <property type="entry name" value="LRR_SD22"/>
    <property type="match status" value="7"/>
</dbReference>
<dbReference type="PANTHER" id="PTHR48053:SF39">
    <property type="entry name" value="LRR RECEPTOR-LIKE SERINE_THREONINE-PROTEIN KINASE GSO1"/>
    <property type="match status" value="1"/>
</dbReference>
<dbReference type="InterPro" id="IPR013210">
    <property type="entry name" value="LRR_N_plant-typ"/>
</dbReference>
<dbReference type="SMART" id="SM00369">
    <property type="entry name" value="LRR_TYP"/>
    <property type="match status" value="12"/>
</dbReference>
<keyword evidence="6" id="KW-0597">Phosphoprotein</keyword>
<dbReference type="InterPro" id="IPR051716">
    <property type="entry name" value="Plant_RL_S/T_kinase"/>
</dbReference>
<evidence type="ECO:0000256" key="1">
    <source>
        <dbReference type="ARBA" id="ARBA00004162"/>
    </source>
</evidence>
<evidence type="ECO:0000256" key="4">
    <source>
        <dbReference type="ARBA" id="ARBA00022475"/>
    </source>
</evidence>
<keyword evidence="14" id="KW-0067">ATP-binding</keyword>
<evidence type="ECO:0000256" key="19">
    <source>
        <dbReference type="ARBA" id="ARBA00047899"/>
    </source>
</evidence>
<dbReference type="InterPro" id="IPR055414">
    <property type="entry name" value="LRR_R13L4/SHOC2-like"/>
</dbReference>
<evidence type="ECO:0000256" key="20">
    <source>
        <dbReference type="ARBA" id="ARBA00048679"/>
    </source>
</evidence>
<dbReference type="SMART" id="SM00220">
    <property type="entry name" value="S_TKc"/>
    <property type="match status" value="1"/>
</dbReference>
<dbReference type="Gene3D" id="3.30.200.20">
    <property type="entry name" value="Phosphorylase Kinase, domain 1"/>
    <property type="match status" value="1"/>
</dbReference>
<dbReference type="InterPro" id="IPR032675">
    <property type="entry name" value="LRR_dom_sf"/>
</dbReference>
<reference evidence="24 25" key="1">
    <citation type="submission" date="2024-06" db="EMBL/GenBank/DDBJ databases">
        <title>A chromosome level genome sequence of Diviner's sage (Salvia divinorum).</title>
        <authorList>
            <person name="Ford S.A."/>
            <person name="Ro D.-K."/>
            <person name="Ness R.W."/>
            <person name="Phillips M.A."/>
        </authorList>
    </citation>
    <scope>NUCLEOTIDE SEQUENCE [LARGE SCALE GENOMIC DNA]</scope>
    <source>
        <strain evidence="24">SAF-2024a</strain>
        <tissue evidence="24">Leaf</tissue>
    </source>
</reference>
<keyword evidence="7" id="KW-0433">Leucine-rich repeat</keyword>
<keyword evidence="17" id="KW-0675">Receptor</keyword>
<keyword evidence="10 22" id="KW-0732">Signal</keyword>
<feature type="chain" id="PRO_5044892731" description="non-specific serine/threonine protein kinase" evidence="22">
    <location>
        <begin position="25"/>
        <end position="1159"/>
    </location>
</feature>
<dbReference type="Pfam" id="PF00069">
    <property type="entry name" value="Pkinase"/>
    <property type="match status" value="1"/>
</dbReference>
<dbReference type="Pfam" id="PF08263">
    <property type="entry name" value="LRRNT_2"/>
    <property type="match status" value="1"/>
</dbReference>
<dbReference type="GO" id="GO:0006952">
    <property type="term" value="P:defense response"/>
    <property type="evidence" value="ECO:0007669"/>
    <property type="project" value="UniProtKB-ARBA"/>
</dbReference>
<accession>A0ABD1I3Q6</accession>
<name>A0ABD1I3Q6_SALDI</name>
<evidence type="ECO:0000256" key="21">
    <source>
        <dbReference type="SAM" id="Phobius"/>
    </source>
</evidence>
<dbReference type="InterPro" id="IPR001611">
    <property type="entry name" value="Leu-rich_rpt"/>
</dbReference>
<dbReference type="InterPro" id="IPR003591">
    <property type="entry name" value="Leu-rich_rpt_typical-subtyp"/>
</dbReference>
<dbReference type="FunFam" id="3.80.10.10:FF:000317">
    <property type="entry name" value="Inactive leucine-rich repeat receptor-like protein kinase"/>
    <property type="match status" value="1"/>
</dbReference>
<keyword evidence="11" id="KW-0677">Repeat</keyword>
<dbReference type="EC" id="2.7.11.1" evidence="3"/>
<keyword evidence="15 21" id="KW-1133">Transmembrane helix</keyword>
<keyword evidence="18" id="KW-0325">Glycoprotein</keyword>
<dbReference type="SUPFAM" id="SSF56112">
    <property type="entry name" value="Protein kinase-like (PK-like)"/>
    <property type="match status" value="1"/>
</dbReference>
<sequence length="1159" mass="127680">MKKKFYCILAYAFLTITFQTPCVAKMSLATDQNALLSLKQHIISDPSRILATYWTNSSSVCSWIGVSCSLRHHRVAALNLSHMSLSGRIPPQLGQLSFLVSLDLTNNLFSGALPHEMSFLHRLKFISLKLNNFTGEVPPLFGHLPKLEYLNLRNNSFIGSIPKSLSNLTNLQFLDLTSNSLGGEIPKEFGRLKNLESLSIQWNRLSGAIPSAIFNMSKLVSIALTGNDLSAGLPIDMCTNLPFLAKIYFSKNQLSGAIPRNLSQCSELQLLSLSYNSFSGQIPTEIGYLTSLHTLFLGGNNLNGTIPPEISNLHNLVFFAVEQNQIGGSFPFSIFMNMSSLQDLTLWSNKFTGNLSKDVGNLTMLTGLALSKNYMTGFIPTEIGQLYRLNRLTSDENNFSGSIPHDLFNISTLQGLSFARNALSGVLPTNLCQHESLPIIEELFLGENSISGSIPNSISNCSHLRFLALYQNKLSGYIPTDLGNLRLLKRLVLFSNNLTNAPSSSNLDFITSLSNCRSLTHLVLSNNPLYGAIPHSVGNLSSSLQQFYAGSCKLNINIPVQITNLTSLVSLDLHDNELSGNVPLSIKHLRNLQGLDLGANMLQGSFPRAICDLYNLVYVDISRNQFSGSIPKCLGNVSSLRVVSLNSNMFHSTIPSSLWDLRDLLDLNLSSNSLAGFLPQEISNFGAAISIDLSMNQLSGSVPDTIGKLQNLANLSLANNRLEGSIPVSMGSMISLVTLDLSHNNLSGSIPKSLEELEYLHYFNVSFNTLSGEIPTGGPFRNFTMDSFKGNEALCGIPRFHVPVCPAVSNHGSKRKKVERASFVAFGVVAFISIVSLAFILVRCKRKDNTTIEVDEMLSIVPERISFYELMQATEQLSEGYLLGTGSSCSVYKGILNNGSVVAVKVFNLQLQGISRRFDVECEILRSIRHRCLTSVLSCCSNEEFKALVLEYMPNGNLEKWLYSRNRWLNFMERLNIMIDVASALEYLHHGCSTPIVQSDLKPSNVLLDEDMVAHVSDFGIAKLLCGGNSMVLTNTLGTLGYIAPEYGSEGLVSTRCDVYSYGVMLIEVFTRKKPSDDMFVGDLSLKSWIERSVPEFTYQVMDVNLVMNVEEEDGDKIVEFTTCILELACKCSAYSPNKRINMKEAIAELHKIKCGFLG</sequence>
<dbReference type="PANTHER" id="PTHR48053">
    <property type="entry name" value="LEUCINE RICH REPEAT FAMILY PROTEIN, EXPRESSED"/>
    <property type="match status" value="1"/>
</dbReference>
<evidence type="ECO:0000256" key="12">
    <source>
        <dbReference type="ARBA" id="ARBA00022741"/>
    </source>
</evidence>
<dbReference type="InterPro" id="IPR011009">
    <property type="entry name" value="Kinase-like_dom_sf"/>
</dbReference>
<dbReference type="FunFam" id="3.80.10.10:FF:000383">
    <property type="entry name" value="Leucine-rich repeat receptor protein kinase EMS1"/>
    <property type="match status" value="1"/>
</dbReference>
<keyword evidence="12" id="KW-0547">Nucleotide-binding</keyword>
<dbReference type="FunFam" id="3.80.10.10:FF:000101">
    <property type="entry name" value="LRR receptor-like serine/threonine-protein kinase ERECTA"/>
    <property type="match status" value="1"/>
</dbReference>
<keyword evidence="13 24" id="KW-0418">Kinase</keyword>
<dbReference type="Pfam" id="PF23598">
    <property type="entry name" value="LRR_14"/>
    <property type="match status" value="1"/>
</dbReference>
<dbReference type="GO" id="GO:0051707">
    <property type="term" value="P:response to other organism"/>
    <property type="evidence" value="ECO:0007669"/>
    <property type="project" value="UniProtKB-ARBA"/>
</dbReference>
<evidence type="ECO:0000256" key="9">
    <source>
        <dbReference type="ARBA" id="ARBA00022692"/>
    </source>
</evidence>
<keyword evidence="16 21" id="KW-0472">Membrane</keyword>
<evidence type="ECO:0000313" key="24">
    <source>
        <dbReference type="EMBL" id="KAL1562634.1"/>
    </source>
</evidence>
<dbReference type="PROSITE" id="PS50011">
    <property type="entry name" value="PROTEIN_KINASE_DOM"/>
    <property type="match status" value="1"/>
</dbReference>
<evidence type="ECO:0000256" key="8">
    <source>
        <dbReference type="ARBA" id="ARBA00022679"/>
    </source>
</evidence>
<evidence type="ECO:0000256" key="11">
    <source>
        <dbReference type="ARBA" id="ARBA00022737"/>
    </source>
</evidence>
<keyword evidence="25" id="KW-1185">Reference proteome</keyword>
<dbReference type="InterPro" id="IPR000719">
    <property type="entry name" value="Prot_kinase_dom"/>
</dbReference>
<evidence type="ECO:0000256" key="13">
    <source>
        <dbReference type="ARBA" id="ARBA00022777"/>
    </source>
</evidence>